<dbReference type="GO" id="GO:0003723">
    <property type="term" value="F:RNA binding"/>
    <property type="evidence" value="ECO:0007669"/>
    <property type="project" value="UniProtKB-KW"/>
</dbReference>
<keyword evidence="1" id="KW-0378">Hydrolase</keyword>
<protein>
    <submittedName>
        <fullName evidence="5">OLC1v1037121C1</fullName>
    </submittedName>
</protein>
<evidence type="ECO:0000313" key="6">
    <source>
        <dbReference type="Proteomes" id="UP001161247"/>
    </source>
</evidence>
<dbReference type="GO" id="GO:0004386">
    <property type="term" value="F:helicase activity"/>
    <property type="evidence" value="ECO:0007669"/>
    <property type="project" value="UniProtKB-KW"/>
</dbReference>
<evidence type="ECO:0000256" key="1">
    <source>
        <dbReference type="ARBA" id="ARBA00022801"/>
    </source>
</evidence>
<dbReference type="Pfam" id="PF00270">
    <property type="entry name" value="DEAD"/>
    <property type="match status" value="1"/>
</dbReference>
<dbReference type="PROSITE" id="PS51192">
    <property type="entry name" value="HELICASE_ATP_BIND_1"/>
    <property type="match status" value="1"/>
</dbReference>
<feature type="domain" description="Helicase ATP-binding" evidence="4">
    <location>
        <begin position="1"/>
        <end position="94"/>
    </location>
</feature>
<dbReference type="EMBL" id="OX459120">
    <property type="protein sequence ID" value="CAI9100180.1"/>
    <property type="molecule type" value="Genomic_DNA"/>
</dbReference>
<keyword evidence="6" id="KW-1185">Reference proteome</keyword>
<keyword evidence="3" id="KW-0694">RNA-binding</keyword>
<dbReference type="GO" id="GO:0005524">
    <property type="term" value="F:ATP binding"/>
    <property type="evidence" value="ECO:0007669"/>
    <property type="project" value="InterPro"/>
</dbReference>
<keyword evidence="2" id="KW-0347">Helicase</keyword>
<keyword evidence="2" id="KW-0547">Nucleotide-binding</keyword>
<accession>A0AAV1CX07</accession>
<dbReference type="AlphaFoldDB" id="A0AAV1CX07"/>
<dbReference type="InterPro" id="IPR011545">
    <property type="entry name" value="DEAD/DEAH_box_helicase_dom"/>
</dbReference>
<organism evidence="5 6">
    <name type="scientific">Oldenlandia corymbosa var. corymbosa</name>
    <dbReference type="NCBI Taxonomy" id="529605"/>
    <lineage>
        <taxon>Eukaryota</taxon>
        <taxon>Viridiplantae</taxon>
        <taxon>Streptophyta</taxon>
        <taxon>Embryophyta</taxon>
        <taxon>Tracheophyta</taxon>
        <taxon>Spermatophyta</taxon>
        <taxon>Magnoliopsida</taxon>
        <taxon>eudicotyledons</taxon>
        <taxon>Gunneridae</taxon>
        <taxon>Pentapetalae</taxon>
        <taxon>asterids</taxon>
        <taxon>lamiids</taxon>
        <taxon>Gentianales</taxon>
        <taxon>Rubiaceae</taxon>
        <taxon>Rubioideae</taxon>
        <taxon>Spermacoceae</taxon>
        <taxon>Hedyotis-Oldenlandia complex</taxon>
        <taxon>Oldenlandia</taxon>
    </lineage>
</organism>
<dbReference type="SUPFAM" id="SSF52540">
    <property type="entry name" value="P-loop containing nucleoside triphosphate hydrolases"/>
    <property type="match status" value="1"/>
</dbReference>
<keyword evidence="2" id="KW-0067">ATP-binding</keyword>
<evidence type="ECO:0000256" key="3">
    <source>
        <dbReference type="ARBA" id="ARBA00022884"/>
    </source>
</evidence>
<dbReference type="InterPro" id="IPR027417">
    <property type="entry name" value="P-loop_NTPase"/>
</dbReference>
<dbReference type="Proteomes" id="UP001161247">
    <property type="component" value="Chromosome 3"/>
</dbReference>
<sequence>MLQFLKRGVDILVATPVGLVDMIKRSCVSLRNVKFLAVDETDLMLDMGFEPQLRRIHQQMEMPRGCQADSAFSAQHSLQKYRLKLASEFLSNHVFLAARKIQSRAGHIAEKAVPTKKSDGTERKGYVGTTTMVFEHLGNLYVTVDSRATLEDNYSGVMRVRDYGRKVVVIHDTLLVTICGPLDYAATLVHRLCRRCRRQFAEDGREVSAYEALEMLLQLRDQSPSTNWSQMTDLI</sequence>
<name>A0AAV1CX07_OLDCO</name>
<dbReference type="PANTHER" id="PTHR47958">
    <property type="entry name" value="ATP-DEPENDENT RNA HELICASE DBP3"/>
    <property type="match status" value="1"/>
</dbReference>
<gene>
    <name evidence="5" type="ORF">OLC1_LOCUS10078</name>
</gene>
<evidence type="ECO:0000259" key="4">
    <source>
        <dbReference type="PROSITE" id="PS51192"/>
    </source>
</evidence>
<dbReference type="Gene3D" id="3.40.50.300">
    <property type="entry name" value="P-loop containing nucleotide triphosphate hydrolases"/>
    <property type="match status" value="1"/>
</dbReference>
<proteinExistence type="predicted"/>
<dbReference type="GO" id="GO:0016787">
    <property type="term" value="F:hydrolase activity"/>
    <property type="evidence" value="ECO:0007669"/>
    <property type="project" value="UniProtKB-KW"/>
</dbReference>
<evidence type="ECO:0000256" key="2">
    <source>
        <dbReference type="ARBA" id="ARBA00022806"/>
    </source>
</evidence>
<dbReference type="InterPro" id="IPR014001">
    <property type="entry name" value="Helicase_ATP-bd"/>
</dbReference>
<reference evidence="5" key="1">
    <citation type="submission" date="2023-03" db="EMBL/GenBank/DDBJ databases">
        <authorList>
            <person name="Julca I."/>
        </authorList>
    </citation>
    <scope>NUCLEOTIDE SEQUENCE</scope>
</reference>
<evidence type="ECO:0000313" key="5">
    <source>
        <dbReference type="EMBL" id="CAI9100180.1"/>
    </source>
</evidence>